<keyword evidence="7 9" id="KW-1133">Transmembrane helix</keyword>
<evidence type="ECO:0000313" key="14">
    <source>
        <dbReference type="Proteomes" id="UP000282818"/>
    </source>
</evidence>
<evidence type="ECO:0000256" key="2">
    <source>
        <dbReference type="ARBA" id="ARBA00022448"/>
    </source>
</evidence>
<reference evidence="13 14" key="1">
    <citation type="submission" date="2019-01" db="EMBL/GenBank/DDBJ databases">
        <authorList>
            <person name="Chen W.-M."/>
        </authorList>
    </citation>
    <scope>NUCLEOTIDE SEQUENCE [LARGE SCALE GENOMIC DNA]</scope>
    <source>
        <strain evidence="13 14">HPM-16</strain>
    </source>
</reference>
<dbReference type="SMART" id="SM00382">
    <property type="entry name" value="AAA"/>
    <property type="match status" value="1"/>
</dbReference>
<dbReference type="GO" id="GO:0016887">
    <property type="term" value="F:ATP hydrolysis activity"/>
    <property type="evidence" value="ECO:0007669"/>
    <property type="project" value="InterPro"/>
</dbReference>
<dbReference type="CDD" id="cd18587">
    <property type="entry name" value="ABC_6TM_LapB_like"/>
    <property type="match status" value="1"/>
</dbReference>
<dbReference type="InterPro" id="IPR036640">
    <property type="entry name" value="ABC1_TM_sf"/>
</dbReference>
<evidence type="ECO:0000313" key="13">
    <source>
        <dbReference type="EMBL" id="RVU32189.1"/>
    </source>
</evidence>
<keyword evidence="4 9" id="KW-0812">Transmembrane</keyword>
<feature type="domain" description="ABC transporter" evidence="10">
    <location>
        <begin position="475"/>
        <end position="710"/>
    </location>
</feature>
<dbReference type="InterPro" id="IPR005074">
    <property type="entry name" value="Peptidase_C39"/>
</dbReference>
<dbReference type="Pfam" id="PF03412">
    <property type="entry name" value="Peptidase_C39"/>
    <property type="match status" value="1"/>
</dbReference>
<dbReference type="PROSITE" id="PS00211">
    <property type="entry name" value="ABC_TRANSPORTER_1"/>
    <property type="match status" value="1"/>
</dbReference>
<evidence type="ECO:0000256" key="5">
    <source>
        <dbReference type="ARBA" id="ARBA00022741"/>
    </source>
</evidence>
<feature type="transmembrane region" description="Helical" evidence="9">
    <location>
        <begin position="197"/>
        <end position="214"/>
    </location>
</feature>
<dbReference type="GO" id="GO:0008233">
    <property type="term" value="F:peptidase activity"/>
    <property type="evidence" value="ECO:0007669"/>
    <property type="project" value="InterPro"/>
</dbReference>
<dbReference type="InterPro" id="IPR003593">
    <property type="entry name" value="AAA+_ATPase"/>
</dbReference>
<feature type="transmembrane region" description="Helical" evidence="9">
    <location>
        <begin position="385"/>
        <end position="406"/>
    </location>
</feature>
<proteinExistence type="predicted"/>
<keyword evidence="3" id="KW-1003">Cell membrane</keyword>
<dbReference type="InterPro" id="IPR011527">
    <property type="entry name" value="ABC1_TM_dom"/>
</dbReference>
<evidence type="ECO:0000256" key="8">
    <source>
        <dbReference type="ARBA" id="ARBA00023136"/>
    </source>
</evidence>
<dbReference type="InterPro" id="IPR027417">
    <property type="entry name" value="P-loop_NTPase"/>
</dbReference>
<evidence type="ECO:0000259" key="12">
    <source>
        <dbReference type="PROSITE" id="PS50990"/>
    </source>
</evidence>
<gene>
    <name evidence="13" type="ORF">EOE65_00610</name>
</gene>
<keyword evidence="14" id="KW-1185">Reference proteome</keyword>
<dbReference type="Gene3D" id="1.20.1560.10">
    <property type="entry name" value="ABC transporter type 1, transmembrane domain"/>
    <property type="match status" value="1"/>
</dbReference>
<feature type="transmembrane region" description="Helical" evidence="9">
    <location>
        <begin position="277"/>
        <end position="294"/>
    </location>
</feature>
<name>A0A437QCP5_9GAMM</name>
<comment type="caution">
    <text evidence="13">The sequence shown here is derived from an EMBL/GenBank/DDBJ whole genome shotgun (WGS) entry which is preliminary data.</text>
</comment>
<evidence type="ECO:0000256" key="3">
    <source>
        <dbReference type="ARBA" id="ARBA00022475"/>
    </source>
</evidence>
<dbReference type="Pfam" id="PF00664">
    <property type="entry name" value="ABC_membrane"/>
    <property type="match status" value="1"/>
</dbReference>
<dbReference type="GO" id="GO:0006508">
    <property type="term" value="P:proteolysis"/>
    <property type="evidence" value="ECO:0007669"/>
    <property type="project" value="InterPro"/>
</dbReference>
<keyword evidence="6" id="KW-0067">ATP-binding</keyword>
<evidence type="ECO:0000256" key="4">
    <source>
        <dbReference type="ARBA" id="ARBA00022692"/>
    </source>
</evidence>
<keyword evidence="2" id="KW-0813">Transport</keyword>
<protein>
    <submittedName>
        <fullName evidence="13">Type I secretion system permease/ATPase</fullName>
    </submittedName>
</protein>
<dbReference type="GO" id="GO:0034040">
    <property type="term" value="F:ATPase-coupled lipid transmembrane transporter activity"/>
    <property type="evidence" value="ECO:0007669"/>
    <property type="project" value="TreeGrafter"/>
</dbReference>
<dbReference type="GO" id="GO:0005886">
    <property type="term" value="C:plasma membrane"/>
    <property type="evidence" value="ECO:0007669"/>
    <property type="project" value="UniProtKB-SubCell"/>
</dbReference>
<dbReference type="Gene3D" id="3.40.50.300">
    <property type="entry name" value="P-loop containing nucleotide triphosphate hydrolases"/>
    <property type="match status" value="1"/>
</dbReference>
<dbReference type="InterPro" id="IPR017750">
    <property type="entry name" value="ATPase_T1SS"/>
</dbReference>
<dbReference type="AlphaFoldDB" id="A0A437QCP5"/>
<feature type="transmembrane region" description="Helical" evidence="9">
    <location>
        <begin position="163"/>
        <end position="185"/>
    </location>
</feature>
<dbReference type="Proteomes" id="UP000282818">
    <property type="component" value="Unassembled WGS sequence"/>
</dbReference>
<evidence type="ECO:0000259" key="11">
    <source>
        <dbReference type="PROSITE" id="PS50929"/>
    </source>
</evidence>
<feature type="domain" description="Peptidase C39" evidence="12">
    <location>
        <begin position="4"/>
        <end position="127"/>
    </location>
</feature>
<evidence type="ECO:0000259" key="10">
    <source>
        <dbReference type="PROSITE" id="PS50893"/>
    </source>
</evidence>
<feature type="transmembrane region" description="Helical" evidence="9">
    <location>
        <begin position="300"/>
        <end position="316"/>
    </location>
</feature>
<dbReference type="GO" id="GO:0140359">
    <property type="term" value="F:ABC-type transporter activity"/>
    <property type="evidence" value="ECO:0007669"/>
    <property type="project" value="InterPro"/>
</dbReference>
<dbReference type="FunFam" id="3.40.50.300:FF:000299">
    <property type="entry name" value="ABC transporter ATP-binding protein/permease"/>
    <property type="match status" value="1"/>
</dbReference>
<dbReference type="NCBIfam" id="TIGR03375">
    <property type="entry name" value="type_I_sec_LssB"/>
    <property type="match status" value="1"/>
</dbReference>
<evidence type="ECO:0000256" key="9">
    <source>
        <dbReference type="SAM" id="Phobius"/>
    </source>
</evidence>
<comment type="subcellular location">
    <subcellularLocation>
        <location evidence="1">Cell membrane</location>
        <topology evidence="1">Multi-pass membrane protein</topology>
    </subcellularLocation>
</comment>
<dbReference type="Gene3D" id="3.90.70.10">
    <property type="entry name" value="Cysteine proteinases"/>
    <property type="match status" value="1"/>
</dbReference>
<sequence>MVKKMEEVQDPLLGCLVHLTHQNHRPMTGDVLRDGLPLENGALTPKLFIRAAKRAGFSSRITQRPLQKISPLTLPAVLLLEGDNACVLQELDLASGEATVYQPESGGAHRLAIEELERAYTGYAIFVRLEYRFTERVSKVLDQQEGHWFWGTIRRSAGIYRDVLIASFLINLFVLANPLFVMNVYDRVVPNAAIETLWVLAIGVFIVFLFDFGLKMLRAHFIELAGKKTDILLSSLLFEKVMSLQYGAMPRSVGAFANNLREFDAIKTFLSSSTNSVLIDIPFAVLFLLVIWMIGGPLVFVPLAGVPLIILYSLVVKGRLRAAIERTFTSSAKKNAILVEALTAMETVKTQRASSTLQLQWEQAVGYIAKWSMQAKMISTSVTSFAGWVTQVSSVALVITGVYLIAERELSMGALIACVILSGRVLQPMAQVASLIASYHQSRTALEALDQIMQLPSERESDQQYVHRPTLDGNIAFRNVQFAYPSADNVSLEKVSFNINAGEKVALIGRIGSGKTTIEKLMLGLYRPTEGSIRLDGIDINQIDPVDLRRSIGYVPQDIMLFDGSVRENIVMGAAEVSDDVLLRAAELAGVDHFVNRHPRGFDMPVGERGSALSGGQKQAIAIARALIHSPNILILDEPTNSMDNSSEEFLRAQFANYAKDKTLVLVTHKMSLLSLVDRIIVIDAGNVVADGPKAAVLDALKQGRLHIKK</sequence>
<evidence type="ECO:0000256" key="7">
    <source>
        <dbReference type="ARBA" id="ARBA00022989"/>
    </source>
</evidence>
<keyword evidence="5" id="KW-0547">Nucleotide-binding</keyword>
<dbReference type="GO" id="GO:0005524">
    <property type="term" value="F:ATP binding"/>
    <property type="evidence" value="ECO:0007669"/>
    <property type="project" value="UniProtKB-KW"/>
</dbReference>
<dbReference type="PROSITE" id="PS50990">
    <property type="entry name" value="PEPTIDASE_C39"/>
    <property type="match status" value="1"/>
</dbReference>
<dbReference type="InterPro" id="IPR017871">
    <property type="entry name" value="ABC_transporter-like_CS"/>
</dbReference>
<keyword evidence="8 9" id="KW-0472">Membrane</keyword>
<dbReference type="Pfam" id="PF00005">
    <property type="entry name" value="ABC_tran"/>
    <property type="match status" value="1"/>
</dbReference>
<dbReference type="InterPro" id="IPR039421">
    <property type="entry name" value="Type_1_exporter"/>
</dbReference>
<evidence type="ECO:0000256" key="6">
    <source>
        <dbReference type="ARBA" id="ARBA00022840"/>
    </source>
</evidence>
<dbReference type="SUPFAM" id="SSF52540">
    <property type="entry name" value="P-loop containing nucleoside triphosphate hydrolases"/>
    <property type="match status" value="1"/>
</dbReference>
<dbReference type="CDD" id="cd02421">
    <property type="entry name" value="Peptidase_C39_likeD"/>
    <property type="match status" value="1"/>
</dbReference>
<dbReference type="EMBL" id="SACQ01000001">
    <property type="protein sequence ID" value="RVU32189.1"/>
    <property type="molecule type" value="Genomic_DNA"/>
</dbReference>
<dbReference type="PANTHER" id="PTHR24221:SF248">
    <property type="entry name" value="ABC TRANSPORTER TRANSMEMBRANE REGION"/>
    <property type="match status" value="1"/>
</dbReference>
<dbReference type="PROSITE" id="PS50929">
    <property type="entry name" value="ABC_TM1F"/>
    <property type="match status" value="1"/>
</dbReference>
<dbReference type="PANTHER" id="PTHR24221">
    <property type="entry name" value="ATP-BINDING CASSETTE SUB-FAMILY B"/>
    <property type="match status" value="1"/>
</dbReference>
<organism evidence="13 14">
    <name type="scientific">Neptunomonas marina</name>
    <dbReference type="NCBI Taxonomy" id="1815562"/>
    <lineage>
        <taxon>Bacteria</taxon>
        <taxon>Pseudomonadati</taxon>
        <taxon>Pseudomonadota</taxon>
        <taxon>Gammaproteobacteria</taxon>
        <taxon>Oceanospirillales</taxon>
        <taxon>Oceanospirillaceae</taxon>
        <taxon>Neptunomonas</taxon>
    </lineage>
</organism>
<dbReference type="PROSITE" id="PS50893">
    <property type="entry name" value="ABC_TRANSPORTER_2"/>
    <property type="match status" value="1"/>
</dbReference>
<dbReference type="SUPFAM" id="SSF90123">
    <property type="entry name" value="ABC transporter transmembrane region"/>
    <property type="match status" value="1"/>
</dbReference>
<accession>A0A437QCP5</accession>
<dbReference type="CDD" id="cd03245">
    <property type="entry name" value="ABCC_bacteriocin_exporters"/>
    <property type="match status" value="1"/>
</dbReference>
<feature type="domain" description="ABC transmembrane type-1" evidence="11">
    <location>
        <begin position="163"/>
        <end position="441"/>
    </location>
</feature>
<dbReference type="InterPro" id="IPR003439">
    <property type="entry name" value="ABC_transporter-like_ATP-bd"/>
</dbReference>
<evidence type="ECO:0000256" key="1">
    <source>
        <dbReference type="ARBA" id="ARBA00004651"/>
    </source>
</evidence>